<feature type="transmembrane region" description="Helical" evidence="1">
    <location>
        <begin position="6"/>
        <end position="27"/>
    </location>
</feature>
<organism evidence="2 3">
    <name type="scientific">Operophtera brumata</name>
    <name type="common">Winter moth</name>
    <name type="synonym">Phalaena brumata</name>
    <dbReference type="NCBI Taxonomy" id="104452"/>
    <lineage>
        <taxon>Eukaryota</taxon>
        <taxon>Metazoa</taxon>
        <taxon>Ecdysozoa</taxon>
        <taxon>Arthropoda</taxon>
        <taxon>Hexapoda</taxon>
        <taxon>Insecta</taxon>
        <taxon>Pterygota</taxon>
        <taxon>Neoptera</taxon>
        <taxon>Endopterygota</taxon>
        <taxon>Lepidoptera</taxon>
        <taxon>Glossata</taxon>
        <taxon>Ditrysia</taxon>
        <taxon>Geometroidea</taxon>
        <taxon>Geometridae</taxon>
        <taxon>Larentiinae</taxon>
        <taxon>Operophtera</taxon>
    </lineage>
</organism>
<dbReference type="Proteomes" id="UP000037510">
    <property type="component" value="Unassembled WGS sequence"/>
</dbReference>
<keyword evidence="1" id="KW-0812">Transmembrane</keyword>
<name>A0A0L7L0H0_OPEBR</name>
<reference evidence="2 3" key="1">
    <citation type="journal article" date="2015" name="Genome Biol. Evol.">
        <title>The genome of winter moth (Operophtera brumata) provides a genomic perspective on sexual dimorphism and phenology.</title>
        <authorList>
            <person name="Derks M.F."/>
            <person name="Smit S."/>
            <person name="Salis L."/>
            <person name="Schijlen E."/>
            <person name="Bossers A."/>
            <person name="Mateman C."/>
            <person name="Pijl A.S."/>
            <person name="de Ridder D."/>
            <person name="Groenen M.A."/>
            <person name="Visser M.E."/>
            <person name="Megens H.J."/>
        </authorList>
    </citation>
    <scope>NUCLEOTIDE SEQUENCE [LARGE SCALE GENOMIC DNA]</scope>
    <source>
        <strain evidence="2">WM2013NL</strain>
        <tissue evidence="2">Head and thorax</tissue>
    </source>
</reference>
<protein>
    <submittedName>
        <fullName evidence="2">SV2-like protein 1</fullName>
    </submittedName>
</protein>
<keyword evidence="1" id="KW-0472">Membrane</keyword>
<dbReference type="AlphaFoldDB" id="A0A0L7L0H0"/>
<keyword evidence="3" id="KW-1185">Reference proteome</keyword>
<proteinExistence type="predicted"/>
<dbReference type="InterPro" id="IPR036259">
    <property type="entry name" value="MFS_trans_sf"/>
</dbReference>
<feature type="transmembrane region" description="Helical" evidence="1">
    <location>
        <begin position="58"/>
        <end position="77"/>
    </location>
</feature>
<evidence type="ECO:0000313" key="2">
    <source>
        <dbReference type="EMBL" id="KOB68764.1"/>
    </source>
</evidence>
<feature type="transmembrane region" description="Helical" evidence="1">
    <location>
        <begin position="34"/>
        <end position="52"/>
    </location>
</feature>
<comment type="caution">
    <text evidence="2">The sequence shown here is derived from an EMBL/GenBank/DDBJ whole genome shotgun (WGS) entry which is preliminary data.</text>
</comment>
<dbReference type="EMBL" id="JTDY01003969">
    <property type="protein sequence ID" value="KOB68764.1"/>
    <property type="molecule type" value="Genomic_DNA"/>
</dbReference>
<accession>A0A0L7L0H0</accession>
<keyword evidence="1" id="KW-1133">Transmembrane helix</keyword>
<evidence type="ECO:0000313" key="3">
    <source>
        <dbReference type="Proteomes" id="UP000037510"/>
    </source>
</evidence>
<gene>
    <name evidence="2" type="ORF">OBRU01_17847</name>
</gene>
<dbReference type="SUPFAM" id="SSF103473">
    <property type="entry name" value="MFS general substrate transporter"/>
    <property type="match status" value="1"/>
</dbReference>
<evidence type="ECO:0000256" key="1">
    <source>
        <dbReference type="SAM" id="Phobius"/>
    </source>
</evidence>
<sequence>MALYATIVYSAGAGFLSTVLGSIVGFFGKKTTTVLVFFVSILCGFLLLFIRIPILSIALLFMFLYVAIILGNIYTYLVELNPTHLSGGGARVQLLQRAGDRRPHREPLHAHAGLVVALFLPADKKEEKHADADIERVKRRENSVYSIKL</sequence>